<keyword evidence="2" id="KW-1185">Reference proteome</keyword>
<dbReference type="EMBL" id="AP014693">
    <property type="protein sequence ID" value="BAQ02680.1"/>
    <property type="molecule type" value="Genomic_DNA"/>
</dbReference>
<organism evidence="1 2">
    <name type="scientific">Ralstonia phage RSL2</name>
    <dbReference type="NCBI Taxonomy" id="1585840"/>
    <lineage>
        <taxon>Viruses</taxon>
        <taxon>Duplodnaviria</taxon>
        <taxon>Heunggongvirae</taxon>
        <taxon>Uroviricota</taxon>
        <taxon>Caudoviricetes</taxon>
        <taxon>Chimalliviridae</taxon>
        <taxon>Chiangmaivirus</taxon>
        <taxon>Chiangmaivirus RSL2</taxon>
    </lineage>
</organism>
<dbReference type="OrthoDB" id="34416at10239"/>
<evidence type="ECO:0000313" key="2">
    <source>
        <dbReference type="Proteomes" id="UP000203794"/>
    </source>
</evidence>
<protein>
    <submittedName>
        <fullName evidence="1">Uncharacterized protein</fullName>
    </submittedName>
</protein>
<evidence type="ECO:0000313" key="1">
    <source>
        <dbReference type="EMBL" id="BAQ02680.1"/>
    </source>
</evidence>
<dbReference type="RefSeq" id="YP_009213001.1">
    <property type="nucleotide sequence ID" value="NC_028950.1"/>
</dbReference>
<proteinExistence type="predicted"/>
<dbReference type="Proteomes" id="UP000203794">
    <property type="component" value="Segment"/>
</dbReference>
<dbReference type="GeneID" id="26639593"/>
<accession>A0A0A8J8D6</accession>
<reference evidence="1 2" key="1">
    <citation type="submission" date="2014-12" db="EMBL/GenBank/DDBJ databases">
        <title>Genome analysis of a novel jumbo phage RSL2 infecting the phytopathogen Ralstonia solanacearum.</title>
        <authorList>
            <person name="Kawasaki T."/>
            <person name="Fujie M."/>
            <person name="Chatchawankanphanich O."/>
            <person name="Ogata H."/>
            <person name="Yamada T."/>
        </authorList>
    </citation>
    <scope>NUCLEOTIDE SEQUENCE [LARGE SCALE GENOMIC DNA]</scope>
    <source>
        <strain evidence="1 2">RSL2</strain>
    </source>
</reference>
<sequence>MANLTFVIRLKRSYDAYENEIKRAAREPWPEYLRFLRAFTFYAFIEEVMTACAMFPRSMNACEQNLEDLSYSIISQFGIGRYHLSHLDRDRLRDLVLYCGNEVFGELQGAGYYFAPHQLPRGHERDPHFTSDLTAVTEITKINNFTFTVEVHESHFDELNDFPQNAVTAQRLSNWSY</sequence>
<name>A0A0A8J8D6_9CAUD</name>
<dbReference type="KEGG" id="vg:26639593"/>